<proteinExistence type="predicted"/>
<protein>
    <submittedName>
        <fullName evidence="2">S26 family signal peptidase</fullName>
    </submittedName>
</protein>
<reference evidence="3" key="1">
    <citation type="journal article" date="2014" name="Int. J. Syst. Evol. Microbiol.">
        <title>Complete genome sequence of Corynebacterium casei LMG S-19264T (=DSM 44701T), isolated from a smear-ripened cheese.</title>
        <authorList>
            <consortium name="US DOE Joint Genome Institute (JGI-PGF)"/>
            <person name="Walter F."/>
            <person name="Albersmeier A."/>
            <person name="Kalinowski J."/>
            <person name="Ruckert C."/>
        </authorList>
    </citation>
    <scope>NUCLEOTIDE SEQUENCE</scope>
    <source>
        <strain evidence="3">JCM 31740</strain>
    </source>
</reference>
<accession>A0A348B1Z9</accession>
<dbReference type="InterPro" id="IPR036286">
    <property type="entry name" value="LexA/Signal_pep-like_sf"/>
</dbReference>
<evidence type="ECO:0000256" key="1">
    <source>
        <dbReference type="SAM" id="Phobius"/>
    </source>
</evidence>
<dbReference type="Proteomes" id="UP000276741">
    <property type="component" value="Chromosome"/>
</dbReference>
<name>A0A348B1Z9_9CREN</name>
<dbReference type="EMBL" id="AP018553">
    <property type="protein sequence ID" value="BBD72201.1"/>
    <property type="molecule type" value="Genomic_DNA"/>
</dbReference>
<dbReference type="EMBL" id="BMQS01000024">
    <property type="protein sequence ID" value="GGU03087.1"/>
    <property type="molecule type" value="Genomic_DNA"/>
</dbReference>
<dbReference type="Proteomes" id="UP000616143">
    <property type="component" value="Unassembled WGS sequence"/>
</dbReference>
<gene>
    <name evidence="3" type="ORF">GCM10007116_20130</name>
    <name evidence="2" type="ORF">HS1genome_0590</name>
</gene>
<reference evidence="3" key="4">
    <citation type="submission" date="2020-09" db="EMBL/GenBank/DDBJ databases">
        <authorList>
            <person name="Sun Q."/>
            <person name="Ohkuma M."/>
        </authorList>
    </citation>
    <scope>NUCLEOTIDE SEQUENCE</scope>
    <source>
        <strain evidence="3">JCM 31740</strain>
    </source>
</reference>
<dbReference type="AlphaFoldDB" id="A0A348B1Z9"/>
<feature type="transmembrane region" description="Helical" evidence="1">
    <location>
        <begin position="302"/>
        <end position="324"/>
    </location>
</feature>
<keyword evidence="4" id="KW-1185">Reference proteome</keyword>
<keyword evidence="1" id="KW-0812">Transmembrane</keyword>
<reference evidence="4" key="2">
    <citation type="submission" date="2018-04" db="EMBL/GenBank/DDBJ databases">
        <title>Complete genome sequence of Sulfodiicoccus acidiphilus strain HS-1.</title>
        <authorList>
            <person name="Sakai H.D."/>
            <person name="Kurosawa N."/>
        </authorList>
    </citation>
    <scope>NUCLEOTIDE SEQUENCE [LARGE SCALE GENOMIC DNA]</scope>
    <source>
        <strain evidence="4">HS-1</strain>
    </source>
</reference>
<keyword evidence="1" id="KW-1133">Transmembrane helix</keyword>
<keyword evidence="1" id="KW-0472">Membrane</keyword>
<feature type="transmembrane region" description="Helical" evidence="1">
    <location>
        <begin position="6"/>
        <end position="24"/>
    </location>
</feature>
<dbReference type="CDD" id="cd06462">
    <property type="entry name" value="Peptidase_S24_S26"/>
    <property type="match status" value="1"/>
</dbReference>
<sequence>MLAFGVSLLVSGIGSVLFHLPYGWQIDATNSMEPLIYPGDVVLVLPQIGRASIGEILVYYQPQEGIYYAHEVIGYKDGGYITKGINNPYPDPWIVKESWVRGFIPTVFGYPIKIPEVGYTVKLIETTLGEKGLILLVAGAAVFSEVRSRLLGGEVKIRRPRQLSKRQLLGGFFLVAFAVSMVALSHGVIRVEGEWNVVHFQSLRGYTNVGLSFSLGTLRTNSTYYFGGNVSSKVPALFVFLSSNPDVRFLNDPLVDMGGKATENFTVTTGGVGEQGSVVTEMAVPYVLPAGAALYVAKVNPIFLLALVSSEVSFFITLVVWGVMELTSRRNIEPAVRS</sequence>
<feature type="transmembrane region" description="Helical" evidence="1">
    <location>
        <begin position="168"/>
        <end position="189"/>
    </location>
</feature>
<organism evidence="2 4">
    <name type="scientific">Sulfodiicoccus acidiphilus</name>
    <dbReference type="NCBI Taxonomy" id="1670455"/>
    <lineage>
        <taxon>Archaea</taxon>
        <taxon>Thermoproteota</taxon>
        <taxon>Thermoprotei</taxon>
        <taxon>Sulfolobales</taxon>
        <taxon>Sulfolobaceae</taxon>
        <taxon>Sulfodiicoccus</taxon>
    </lineage>
</organism>
<dbReference type="SUPFAM" id="SSF51306">
    <property type="entry name" value="LexA/Signal peptidase"/>
    <property type="match status" value="1"/>
</dbReference>
<evidence type="ECO:0000313" key="2">
    <source>
        <dbReference type="EMBL" id="BBD72201.1"/>
    </source>
</evidence>
<evidence type="ECO:0000313" key="3">
    <source>
        <dbReference type="EMBL" id="GGU03087.1"/>
    </source>
</evidence>
<evidence type="ECO:0000313" key="4">
    <source>
        <dbReference type="Proteomes" id="UP000276741"/>
    </source>
</evidence>
<dbReference type="KEGG" id="sacd:HS1genome_0590"/>
<reference evidence="2" key="3">
    <citation type="journal article" date="2019" name="BMC Res. Notes">
        <title>Complete genome sequence of the Sulfodiicoccus acidiphilus strain HS-1T, the first crenarchaeon that lacks polB3, isolated from an acidic hot spring in Ohwaku-dani, Hakone, Japan.</title>
        <authorList>
            <person name="Sakai H.D."/>
            <person name="Kurosawa N."/>
        </authorList>
    </citation>
    <scope>NUCLEOTIDE SEQUENCE</scope>
    <source>
        <strain evidence="2">HS-1</strain>
    </source>
</reference>